<gene>
    <name evidence="1" type="ORF">Tci_286579</name>
</gene>
<protein>
    <recommendedName>
        <fullName evidence="2">Retrovirus-related Pol polyprotein from transposon TNT 1-94</fullName>
    </recommendedName>
</protein>
<sequence length="328" mass="37455">MGEFKTELGMLIHVKQDKLSATTATVALDKEQLLFLAGGQDNAIDEDVDEKPVQDLALNVDNVFQADDCDAFDYDVDEAPMAQTMFIANLSSVDPVCDEVRPSYDSDILFEVHDHDHYQDAVCKHHEEHAMHDNVQLNHVVDLYADYTSDSNMILYDQYVKDNAVPVVYMHNTDDTLKIAKITIKKMNDKIKDPESVTHKVKIAPHDYLKENFLPTFTPQKQLTPEQIFWSQDHINMKTEALKEQTTASIPIKALKVYPPNTPATLIPGVLPTKSQVKIHIFTLIQLFLEFDKTCKKRITPTRLTEGERGFEQTKECYLKEVIPVKNY</sequence>
<evidence type="ECO:0000313" key="1">
    <source>
        <dbReference type="EMBL" id="GEX14604.1"/>
    </source>
</evidence>
<dbReference type="AlphaFoldDB" id="A0A699H2V8"/>
<dbReference type="EMBL" id="BKCJ010091942">
    <property type="protein sequence ID" value="GEX14604.1"/>
    <property type="molecule type" value="Genomic_DNA"/>
</dbReference>
<name>A0A699H2V8_TANCI</name>
<comment type="caution">
    <text evidence="1">The sequence shown here is derived from an EMBL/GenBank/DDBJ whole genome shotgun (WGS) entry which is preliminary data.</text>
</comment>
<reference evidence="1" key="1">
    <citation type="journal article" date="2019" name="Sci. Rep.">
        <title>Draft genome of Tanacetum cinerariifolium, the natural source of mosquito coil.</title>
        <authorList>
            <person name="Yamashiro T."/>
            <person name="Shiraishi A."/>
            <person name="Satake H."/>
            <person name="Nakayama K."/>
        </authorList>
    </citation>
    <scope>NUCLEOTIDE SEQUENCE</scope>
</reference>
<accession>A0A699H2V8</accession>
<proteinExistence type="predicted"/>
<organism evidence="1">
    <name type="scientific">Tanacetum cinerariifolium</name>
    <name type="common">Dalmatian daisy</name>
    <name type="synonym">Chrysanthemum cinerariifolium</name>
    <dbReference type="NCBI Taxonomy" id="118510"/>
    <lineage>
        <taxon>Eukaryota</taxon>
        <taxon>Viridiplantae</taxon>
        <taxon>Streptophyta</taxon>
        <taxon>Embryophyta</taxon>
        <taxon>Tracheophyta</taxon>
        <taxon>Spermatophyta</taxon>
        <taxon>Magnoliopsida</taxon>
        <taxon>eudicotyledons</taxon>
        <taxon>Gunneridae</taxon>
        <taxon>Pentapetalae</taxon>
        <taxon>asterids</taxon>
        <taxon>campanulids</taxon>
        <taxon>Asterales</taxon>
        <taxon>Asteraceae</taxon>
        <taxon>Asteroideae</taxon>
        <taxon>Anthemideae</taxon>
        <taxon>Anthemidinae</taxon>
        <taxon>Tanacetum</taxon>
    </lineage>
</organism>
<evidence type="ECO:0008006" key="2">
    <source>
        <dbReference type="Google" id="ProtNLM"/>
    </source>
</evidence>